<dbReference type="Proteomes" id="UP001159364">
    <property type="component" value="Linkage Group LG08"/>
</dbReference>
<evidence type="ECO:0000313" key="4">
    <source>
        <dbReference type="EMBL" id="KAJ8900504.1"/>
    </source>
</evidence>
<keyword evidence="5" id="KW-1185">Reference proteome</keyword>
<sequence>MFQGSPKDVSLHLGRMGRKVPMGENSIEYLIDVIQEYDQSDYGVDALAEFARTGMRPPALSDEEMPASGISSSPTPPRPNRLKKEEHRDKRNGKRLPLETSVNDPDQFDRSLRTYLHLPSNAPPSLFLCFSRAPPICCSAHHLSIRRLAKNILNRKVGASKEIHGLLILELASICVNLTLFIVFLFIISARQIFVCVGRIRLLKEDSSVANSSSIRPSSVEGEIRDVVVGIGFKLSLLCCFYVLVLQFGILGYDGVALIREVVNGKSVDWSIIGLPDAQSLTWYWDGKKDEERRRGLHVEEIYTKTLHELEQDKILQIQTSADCTKEKAAMECQRQLLSSLKEDVVKLSAKLASERAAYVVEHCSVNELFGDLQTKQERMLNTKSILEAEIEALRILR</sequence>
<evidence type="ECO:0000313" key="5">
    <source>
        <dbReference type="Proteomes" id="UP001159364"/>
    </source>
</evidence>
<feature type="region of interest" description="Disordered" evidence="2">
    <location>
        <begin position="57"/>
        <end position="105"/>
    </location>
</feature>
<feature type="transmembrane region" description="Helical" evidence="3">
    <location>
        <begin position="165"/>
        <end position="188"/>
    </location>
</feature>
<feature type="coiled-coil region" evidence="1">
    <location>
        <begin position="331"/>
        <end position="358"/>
    </location>
</feature>
<reference evidence="4 5" key="1">
    <citation type="submission" date="2021-09" db="EMBL/GenBank/DDBJ databases">
        <title>Genomic insights and catalytic innovation underlie evolution of tropane alkaloids biosynthesis.</title>
        <authorList>
            <person name="Wang Y.-J."/>
            <person name="Tian T."/>
            <person name="Huang J.-P."/>
            <person name="Huang S.-X."/>
        </authorList>
    </citation>
    <scope>NUCLEOTIDE SEQUENCE [LARGE SCALE GENOMIC DNA]</scope>
    <source>
        <strain evidence="4">KIB-2018</strain>
        <tissue evidence="4">Leaf</tissue>
    </source>
</reference>
<keyword evidence="3" id="KW-0812">Transmembrane</keyword>
<accession>A0AAV8UEP7</accession>
<evidence type="ECO:0000256" key="1">
    <source>
        <dbReference type="SAM" id="Coils"/>
    </source>
</evidence>
<keyword evidence="3" id="KW-0472">Membrane</keyword>
<feature type="transmembrane region" description="Helical" evidence="3">
    <location>
        <begin position="227"/>
        <end position="251"/>
    </location>
</feature>
<comment type="caution">
    <text evidence="4">The sequence shown here is derived from an EMBL/GenBank/DDBJ whole genome shotgun (WGS) entry which is preliminary data.</text>
</comment>
<evidence type="ECO:0000256" key="3">
    <source>
        <dbReference type="SAM" id="Phobius"/>
    </source>
</evidence>
<evidence type="ECO:0000256" key="2">
    <source>
        <dbReference type="SAM" id="MobiDB-lite"/>
    </source>
</evidence>
<gene>
    <name evidence="4" type="ORF">K2173_025281</name>
</gene>
<name>A0AAV8UEP7_9ROSI</name>
<dbReference type="EMBL" id="JAIWQS010000008">
    <property type="protein sequence ID" value="KAJ8900504.1"/>
    <property type="molecule type" value="Genomic_DNA"/>
</dbReference>
<keyword evidence="1" id="KW-0175">Coiled coil</keyword>
<keyword evidence="3" id="KW-1133">Transmembrane helix</keyword>
<dbReference type="PANTHER" id="PTHR33740">
    <property type="entry name" value="GPI-ANCHORED ADHESIN-LIKE PROTEIN"/>
    <property type="match status" value="1"/>
</dbReference>
<proteinExistence type="predicted"/>
<dbReference type="AlphaFoldDB" id="A0AAV8UEP7"/>
<protein>
    <submittedName>
        <fullName evidence="4">Uncharacterized protein</fullName>
    </submittedName>
</protein>
<organism evidence="4 5">
    <name type="scientific">Erythroxylum novogranatense</name>
    <dbReference type="NCBI Taxonomy" id="1862640"/>
    <lineage>
        <taxon>Eukaryota</taxon>
        <taxon>Viridiplantae</taxon>
        <taxon>Streptophyta</taxon>
        <taxon>Embryophyta</taxon>
        <taxon>Tracheophyta</taxon>
        <taxon>Spermatophyta</taxon>
        <taxon>Magnoliopsida</taxon>
        <taxon>eudicotyledons</taxon>
        <taxon>Gunneridae</taxon>
        <taxon>Pentapetalae</taxon>
        <taxon>rosids</taxon>
        <taxon>fabids</taxon>
        <taxon>Malpighiales</taxon>
        <taxon>Erythroxylaceae</taxon>
        <taxon>Erythroxylum</taxon>
    </lineage>
</organism>
<dbReference type="PANTHER" id="PTHR33740:SF1">
    <property type="entry name" value="SLH DOMAIN PROTEIN"/>
    <property type="match status" value="1"/>
</dbReference>